<dbReference type="EMBL" id="JAECZA010000236">
    <property type="protein sequence ID" value="MBH8576687.1"/>
    <property type="molecule type" value="Genomic_DNA"/>
</dbReference>
<dbReference type="InterPro" id="IPR029058">
    <property type="entry name" value="AB_hydrolase_fold"/>
</dbReference>
<dbReference type="InterPro" id="IPR050955">
    <property type="entry name" value="Plant_Biomass_Hydrol_Est"/>
</dbReference>
<dbReference type="SUPFAM" id="SSF53474">
    <property type="entry name" value="alpha/beta-Hydrolases"/>
    <property type="match status" value="1"/>
</dbReference>
<dbReference type="Gene3D" id="3.40.50.1820">
    <property type="entry name" value="alpha/beta hydrolase"/>
    <property type="match status" value="1"/>
</dbReference>
<gene>
    <name evidence="3" type="ORF">I8752_27600</name>
</gene>
<evidence type="ECO:0000259" key="2">
    <source>
        <dbReference type="Pfam" id="PF02230"/>
    </source>
</evidence>
<reference evidence="3 4" key="1">
    <citation type="journal article" date="2021" name="Int. J. Syst. Evol. Microbiol.">
        <title>Amazonocrinis nigriterrae gen. nov., sp. nov., Atlanticothrix silvestris gen. nov., sp. nov. and Dendronalium phyllosphericum gen. nov., sp. nov., nostocacean cyanobacteria from Brazilian environments.</title>
        <authorList>
            <person name="Alvarenga D.O."/>
            <person name="Andreote A.P.D."/>
            <person name="Branco L.H.Z."/>
            <person name="Delbaje E."/>
            <person name="Cruz R.B."/>
            <person name="Varani A.M."/>
            <person name="Fiore M.F."/>
        </authorList>
    </citation>
    <scope>NUCLEOTIDE SEQUENCE [LARGE SCALE GENOMIC DNA]</scope>
    <source>
        <strain evidence="3 4">CENA369</strain>
    </source>
</reference>
<evidence type="ECO:0000313" key="3">
    <source>
        <dbReference type="EMBL" id="MBH8576687.1"/>
    </source>
</evidence>
<dbReference type="RefSeq" id="WP_214435413.1">
    <property type="nucleotide sequence ID" value="NZ_CAWPUQ010000164.1"/>
</dbReference>
<dbReference type="PANTHER" id="PTHR43037:SF1">
    <property type="entry name" value="BLL1128 PROTEIN"/>
    <property type="match status" value="1"/>
</dbReference>
<name>A0A8J7IG62_9NOST</name>
<keyword evidence="3" id="KW-0378">Hydrolase</keyword>
<dbReference type="AlphaFoldDB" id="A0A8J7IG62"/>
<evidence type="ECO:0000313" key="4">
    <source>
        <dbReference type="Proteomes" id="UP000662314"/>
    </source>
</evidence>
<proteinExistence type="predicted"/>
<comment type="caution">
    <text evidence="3">The sequence shown here is derived from an EMBL/GenBank/DDBJ whole genome shotgun (WGS) entry which is preliminary data.</text>
</comment>
<dbReference type="Proteomes" id="UP000662314">
    <property type="component" value="Unassembled WGS sequence"/>
</dbReference>
<keyword evidence="1" id="KW-0732">Signal</keyword>
<evidence type="ECO:0000256" key="1">
    <source>
        <dbReference type="ARBA" id="ARBA00022729"/>
    </source>
</evidence>
<dbReference type="InterPro" id="IPR003140">
    <property type="entry name" value="PLipase/COase/thioEstase"/>
</dbReference>
<accession>A0A8J7IG62</accession>
<dbReference type="Pfam" id="PF02230">
    <property type="entry name" value="Abhydrolase_2"/>
    <property type="match status" value="1"/>
</dbReference>
<dbReference type="PANTHER" id="PTHR43037">
    <property type="entry name" value="UNNAMED PRODUCT-RELATED"/>
    <property type="match status" value="1"/>
</dbReference>
<sequence>MTVEHRLNTSTLPYLFSPVSADANQPAPLVLFLHGARDRGTDLNVLLKWGLPRFVDESSPLPYFFTAPQLPEGQTWVERESDVIALLDELIASQSIDPSRVIISGFSLGTAGAWHLAASHPGRFAGLVAVSGRVPKTLEPNQLVALKEIPIQIFQGAKDEKLSIEDTEQIVATLRGLGGTVDFTVFPEGDHFIADEVYSDPKLQQWLVSQSFHPTAVAI</sequence>
<feature type="domain" description="Phospholipase/carboxylesterase/thioesterase" evidence="2">
    <location>
        <begin position="82"/>
        <end position="195"/>
    </location>
</feature>
<dbReference type="GO" id="GO:0016787">
    <property type="term" value="F:hydrolase activity"/>
    <property type="evidence" value="ECO:0007669"/>
    <property type="project" value="UniProtKB-KW"/>
</dbReference>
<organism evidence="3 4">
    <name type="scientific">Dendronalium phyllosphericum CENA369</name>
    <dbReference type="NCBI Taxonomy" id="1725256"/>
    <lineage>
        <taxon>Bacteria</taxon>
        <taxon>Bacillati</taxon>
        <taxon>Cyanobacteriota</taxon>
        <taxon>Cyanophyceae</taxon>
        <taxon>Nostocales</taxon>
        <taxon>Nostocaceae</taxon>
        <taxon>Dendronalium</taxon>
        <taxon>Dendronalium phyllosphericum</taxon>
    </lineage>
</organism>
<protein>
    <submittedName>
        <fullName evidence="3">Dienelactone hydrolase family protein</fullName>
    </submittedName>
</protein>
<keyword evidence="4" id="KW-1185">Reference proteome</keyword>